<feature type="transmembrane region" description="Helical" evidence="10">
    <location>
        <begin position="212"/>
        <end position="237"/>
    </location>
</feature>
<dbReference type="GO" id="GO:0007204">
    <property type="term" value="P:positive regulation of cytosolic calcium ion concentration"/>
    <property type="evidence" value="ECO:0007669"/>
    <property type="project" value="TreeGrafter"/>
</dbReference>
<keyword evidence="5 10" id="KW-0472">Membrane</keyword>
<evidence type="ECO:0000256" key="9">
    <source>
        <dbReference type="RuleBase" id="RU000688"/>
    </source>
</evidence>
<evidence type="ECO:0000313" key="13">
    <source>
        <dbReference type="Proteomes" id="UP000824782"/>
    </source>
</evidence>
<dbReference type="GO" id="GO:0004875">
    <property type="term" value="F:complement receptor activity"/>
    <property type="evidence" value="ECO:0007669"/>
    <property type="project" value="TreeGrafter"/>
</dbReference>
<evidence type="ECO:0000256" key="6">
    <source>
        <dbReference type="ARBA" id="ARBA00023170"/>
    </source>
</evidence>
<gene>
    <name evidence="12" type="ORF">GDO81_023204</name>
</gene>
<name>A0AAV6ZDS6_ENGPU</name>
<comment type="similarity">
    <text evidence="8">Belongs to the chemokine-like receptor (CMKLR) family.</text>
</comment>
<accession>A0AAV6ZDS6</accession>
<dbReference type="PANTHER" id="PTHR24225:SF73">
    <property type="entry name" value="C3A ANAPHYLATOXIN CHEMOTACTIC RECEPTOR-LIKE"/>
    <property type="match status" value="1"/>
</dbReference>
<evidence type="ECO:0000256" key="7">
    <source>
        <dbReference type="ARBA" id="ARBA00023224"/>
    </source>
</evidence>
<evidence type="ECO:0000256" key="8">
    <source>
        <dbReference type="ARBA" id="ARBA00025736"/>
    </source>
</evidence>
<dbReference type="GO" id="GO:0006954">
    <property type="term" value="P:inflammatory response"/>
    <property type="evidence" value="ECO:0007669"/>
    <property type="project" value="TreeGrafter"/>
</dbReference>
<dbReference type="GO" id="GO:0007200">
    <property type="term" value="P:phospholipase C-activating G protein-coupled receptor signaling pathway"/>
    <property type="evidence" value="ECO:0007669"/>
    <property type="project" value="TreeGrafter"/>
</dbReference>
<evidence type="ECO:0000256" key="1">
    <source>
        <dbReference type="ARBA" id="ARBA00004141"/>
    </source>
</evidence>
<dbReference type="InterPro" id="IPR017452">
    <property type="entry name" value="GPCR_Rhodpsn_7TM"/>
</dbReference>
<comment type="similarity">
    <text evidence="9">Belongs to the G-protein coupled receptor 1 family.</text>
</comment>
<evidence type="ECO:0000256" key="4">
    <source>
        <dbReference type="ARBA" id="ARBA00023040"/>
    </source>
</evidence>
<dbReference type="GO" id="GO:0004982">
    <property type="term" value="F:N-formyl peptide receptor activity"/>
    <property type="evidence" value="ECO:0007669"/>
    <property type="project" value="TreeGrafter"/>
</dbReference>
<feature type="transmembrane region" description="Helical" evidence="10">
    <location>
        <begin position="159"/>
        <end position="181"/>
    </location>
</feature>
<keyword evidence="3 10" id="KW-1133">Transmembrane helix</keyword>
<dbReference type="InterPro" id="IPR000826">
    <property type="entry name" value="Formyl_rcpt-rel"/>
</dbReference>
<evidence type="ECO:0000256" key="2">
    <source>
        <dbReference type="ARBA" id="ARBA00022692"/>
    </source>
</evidence>
<protein>
    <recommendedName>
        <fullName evidence="11">G-protein coupled receptors family 1 profile domain-containing protein</fullName>
    </recommendedName>
</protein>
<feature type="transmembrane region" description="Helical" evidence="10">
    <location>
        <begin position="82"/>
        <end position="102"/>
    </location>
</feature>
<feature type="domain" description="G-protein coupled receptors family 1 profile" evidence="11">
    <location>
        <begin position="62"/>
        <end position="306"/>
    </location>
</feature>
<dbReference type="PROSITE" id="PS00237">
    <property type="entry name" value="G_PROTEIN_RECEP_F1_1"/>
    <property type="match status" value="1"/>
</dbReference>
<dbReference type="PRINTS" id="PR00526">
    <property type="entry name" value="FMETLEUPHER"/>
</dbReference>
<comment type="subcellular location">
    <subcellularLocation>
        <location evidence="1">Membrane</location>
        <topology evidence="1">Multi-pass membrane protein</topology>
    </subcellularLocation>
</comment>
<keyword evidence="2 9" id="KW-0812">Transmembrane</keyword>
<dbReference type="EMBL" id="WNYA01002613">
    <property type="protein sequence ID" value="KAG8544033.1"/>
    <property type="molecule type" value="Genomic_DNA"/>
</dbReference>
<evidence type="ECO:0000256" key="10">
    <source>
        <dbReference type="SAM" id="Phobius"/>
    </source>
</evidence>
<dbReference type="PRINTS" id="PR00237">
    <property type="entry name" value="GPCRRHODOPSN"/>
</dbReference>
<dbReference type="Gene3D" id="1.20.1070.10">
    <property type="entry name" value="Rhodopsin 7-helix transmembrane proteins"/>
    <property type="match status" value="1"/>
</dbReference>
<feature type="transmembrane region" description="Helical" evidence="10">
    <location>
        <begin position="114"/>
        <end position="139"/>
    </location>
</feature>
<feature type="transmembrane region" description="Helical" evidence="10">
    <location>
        <begin position="290"/>
        <end position="309"/>
    </location>
</feature>
<dbReference type="Proteomes" id="UP000824782">
    <property type="component" value="Unassembled WGS sequence"/>
</dbReference>
<reference evidence="12" key="1">
    <citation type="thesis" date="2020" institute="ProQuest LLC" country="789 East Eisenhower Parkway, Ann Arbor, MI, USA">
        <title>Comparative Genomics and Chromosome Evolution.</title>
        <authorList>
            <person name="Mudd A.B."/>
        </authorList>
    </citation>
    <scope>NUCLEOTIDE SEQUENCE</scope>
    <source>
        <strain evidence="12">237g6f4</strain>
        <tissue evidence="12">Blood</tissue>
    </source>
</reference>
<keyword evidence="4 9" id="KW-0297">G-protein coupled receptor</keyword>
<keyword evidence="7 9" id="KW-0807">Transducer</keyword>
<feature type="transmembrane region" description="Helical" evidence="10">
    <location>
        <begin position="49"/>
        <end position="70"/>
    </location>
</feature>
<evidence type="ECO:0000313" key="12">
    <source>
        <dbReference type="EMBL" id="KAG8544033.1"/>
    </source>
</evidence>
<evidence type="ECO:0000256" key="3">
    <source>
        <dbReference type="ARBA" id="ARBA00022989"/>
    </source>
</evidence>
<evidence type="ECO:0000256" key="5">
    <source>
        <dbReference type="ARBA" id="ARBA00023136"/>
    </source>
</evidence>
<dbReference type="PANTHER" id="PTHR24225">
    <property type="entry name" value="CHEMOTACTIC RECEPTOR"/>
    <property type="match status" value="1"/>
</dbReference>
<proteinExistence type="inferred from homology"/>
<sequence>MDAADYQNPNVTALEYDDPSAYYSLSGDYEMNDTDYGLDDGDILQRMSITLYSIIFILGIIGNGLVIWIAGFRMKKTISAVWFLNLAIADFLCCTSTSLQIVQWASYFSNLRDIICILIVILFHLNMSASVLLLTAMSVDRWVSVMWPFWAKFHRTQKVVRITAGIIWGLSLLLTCLLYSLHEFYSLPVDEWCLFYSKNGLYFVDTKQTIHLIRLVVMFVIPFLIILTSYVTIFLKLRNSNRPQRSQRPYRIITAVILCFVICWAPYYIWPLTPMYNSNDVLEFYKVNTIIVILACLNSCINPIIYVFMGQDFKHSFLRSIPFRLEGAFSEHPNDPCKTQYDHEPDPTKNV</sequence>
<comment type="caution">
    <text evidence="12">The sequence shown here is derived from an EMBL/GenBank/DDBJ whole genome shotgun (WGS) entry which is preliminary data.</text>
</comment>
<evidence type="ECO:0000259" key="11">
    <source>
        <dbReference type="PROSITE" id="PS50262"/>
    </source>
</evidence>
<dbReference type="Pfam" id="PF00001">
    <property type="entry name" value="7tm_1"/>
    <property type="match status" value="1"/>
</dbReference>
<dbReference type="SUPFAM" id="SSF81321">
    <property type="entry name" value="Family A G protein-coupled receptor-like"/>
    <property type="match status" value="1"/>
</dbReference>
<keyword evidence="6 9" id="KW-0675">Receptor</keyword>
<dbReference type="InterPro" id="IPR000276">
    <property type="entry name" value="GPCR_Rhodpsn"/>
</dbReference>
<keyword evidence="13" id="KW-1185">Reference proteome</keyword>
<feature type="transmembrane region" description="Helical" evidence="10">
    <location>
        <begin position="249"/>
        <end position="270"/>
    </location>
</feature>
<dbReference type="AlphaFoldDB" id="A0AAV6ZDS6"/>
<dbReference type="PROSITE" id="PS50262">
    <property type="entry name" value="G_PROTEIN_RECEP_F1_2"/>
    <property type="match status" value="1"/>
</dbReference>
<organism evidence="12 13">
    <name type="scientific">Engystomops pustulosus</name>
    <name type="common">Tungara frog</name>
    <name type="synonym">Physalaemus pustulosus</name>
    <dbReference type="NCBI Taxonomy" id="76066"/>
    <lineage>
        <taxon>Eukaryota</taxon>
        <taxon>Metazoa</taxon>
        <taxon>Chordata</taxon>
        <taxon>Craniata</taxon>
        <taxon>Vertebrata</taxon>
        <taxon>Euteleostomi</taxon>
        <taxon>Amphibia</taxon>
        <taxon>Batrachia</taxon>
        <taxon>Anura</taxon>
        <taxon>Neobatrachia</taxon>
        <taxon>Hyloidea</taxon>
        <taxon>Leptodactylidae</taxon>
        <taxon>Leiuperinae</taxon>
        <taxon>Engystomops</taxon>
    </lineage>
</organism>
<dbReference type="GO" id="GO:0005886">
    <property type="term" value="C:plasma membrane"/>
    <property type="evidence" value="ECO:0007669"/>
    <property type="project" value="TreeGrafter"/>
</dbReference>